<gene>
    <name evidence="1" type="primary">Contig18499.g19657</name>
    <name evidence="1" type="ORF">STYLEM_12825</name>
</gene>
<reference evidence="1 2" key="1">
    <citation type="submission" date="2014-06" db="EMBL/GenBank/DDBJ databases">
        <authorList>
            <person name="Swart Estienne"/>
        </authorList>
    </citation>
    <scope>NUCLEOTIDE SEQUENCE [LARGE SCALE GENOMIC DNA]</scope>
    <source>
        <strain evidence="1 2">130c</strain>
    </source>
</reference>
<dbReference type="EMBL" id="CCKQ01012164">
    <property type="protein sequence ID" value="CDW83775.1"/>
    <property type="molecule type" value="Genomic_DNA"/>
</dbReference>
<protein>
    <submittedName>
        <fullName evidence="1">Uncharacterized protein</fullName>
    </submittedName>
</protein>
<evidence type="ECO:0000313" key="2">
    <source>
        <dbReference type="Proteomes" id="UP000039865"/>
    </source>
</evidence>
<dbReference type="AlphaFoldDB" id="A0A078AN34"/>
<name>A0A078AN34_STYLE</name>
<proteinExistence type="predicted"/>
<dbReference type="InParanoid" id="A0A078AN34"/>
<evidence type="ECO:0000313" key="1">
    <source>
        <dbReference type="EMBL" id="CDW83775.1"/>
    </source>
</evidence>
<keyword evidence="2" id="KW-1185">Reference proteome</keyword>
<accession>A0A078AN34</accession>
<organism evidence="1 2">
    <name type="scientific">Stylonychia lemnae</name>
    <name type="common">Ciliate</name>
    <dbReference type="NCBI Taxonomy" id="5949"/>
    <lineage>
        <taxon>Eukaryota</taxon>
        <taxon>Sar</taxon>
        <taxon>Alveolata</taxon>
        <taxon>Ciliophora</taxon>
        <taxon>Intramacronucleata</taxon>
        <taxon>Spirotrichea</taxon>
        <taxon>Stichotrichia</taxon>
        <taxon>Sporadotrichida</taxon>
        <taxon>Oxytrichidae</taxon>
        <taxon>Stylonychinae</taxon>
        <taxon>Stylonychia</taxon>
    </lineage>
</organism>
<sequence length="158" mass="18052">MTEDDFNYYVHGLQGFWQGYMKGLYNSNTPRHITDLCLNDDISKRIANMIFVVKEQDFFLIFDLVRDFMAVTANIDECGLEKSIIEVEKFCLKNDCSPPTIFGGLAAKAFQIFDKLTTIADMLQEFPGDDAQEVFDQGQSIGKALGSMIRIIFNFQHH</sequence>
<dbReference type="Proteomes" id="UP000039865">
    <property type="component" value="Unassembled WGS sequence"/>
</dbReference>